<dbReference type="Pfam" id="PF03564">
    <property type="entry name" value="DUF1759"/>
    <property type="match status" value="1"/>
</dbReference>
<dbReference type="PANTHER" id="PTHR47331:SF4">
    <property type="entry name" value="PEPTIDASE S1 DOMAIN-CONTAINING PROTEIN"/>
    <property type="match status" value="1"/>
</dbReference>
<keyword evidence="1" id="KW-0862">Zinc</keyword>
<feature type="domain" description="CCHC-type" evidence="3">
    <location>
        <begin position="351"/>
        <end position="366"/>
    </location>
</feature>
<protein>
    <submittedName>
        <fullName evidence="5">Uncharacterized protein LOC112465411</fullName>
    </submittedName>
</protein>
<reference evidence="5" key="1">
    <citation type="submission" date="2025-08" db="UniProtKB">
        <authorList>
            <consortium name="RefSeq"/>
        </authorList>
    </citation>
    <scope>IDENTIFICATION</scope>
    <source>
        <tissue evidence="5">Whole body</tissue>
    </source>
</reference>
<gene>
    <name evidence="5" type="primary">LOC112465411</name>
</gene>
<dbReference type="PANTHER" id="PTHR47331">
    <property type="entry name" value="PHD-TYPE DOMAIN-CONTAINING PROTEIN"/>
    <property type="match status" value="1"/>
</dbReference>
<feature type="compositionally biased region" description="Polar residues" evidence="2">
    <location>
        <begin position="399"/>
        <end position="412"/>
    </location>
</feature>
<dbReference type="OrthoDB" id="7610624at2759"/>
<keyword evidence="1" id="KW-0479">Metal-binding</keyword>
<name>A0A6J1R7A7_9HYME</name>
<dbReference type="Gene3D" id="2.40.70.10">
    <property type="entry name" value="Acid Proteases"/>
    <property type="match status" value="1"/>
</dbReference>
<evidence type="ECO:0000256" key="2">
    <source>
        <dbReference type="SAM" id="MobiDB-lite"/>
    </source>
</evidence>
<dbReference type="InterPro" id="IPR040676">
    <property type="entry name" value="DUF5641"/>
</dbReference>
<organism evidence="4 5">
    <name type="scientific">Temnothorax curvispinosus</name>
    <dbReference type="NCBI Taxonomy" id="300111"/>
    <lineage>
        <taxon>Eukaryota</taxon>
        <taxon>Metazoa</taxon>
        <taxon>Ecdysozoa</taxon>
        <taxon>Arthropoda</taxon>
        <taxon>Hexapoda</taxon>
        <taxon>Insecta</taxon>
        <taxon>Pterygota</taxon>
        <taxon>Neoptera</taxon>
        <taxon>Endopterygota</taxon>
        <taxon>Hymenoptera</taxon>
        <taxon>Apocrita</taxon>
        <taxon>Aculeata</taxon>
        <taxon>Formicoidea</taxon>
        <taxon>Formicidae</taxon>
        <taxon>Myrmicinae</taxon>
        <taxon>Temnothorax</taxon>
    </lineage>
</organism>
<feature type="region of interest" description="Disordered" evidence="2">
    <location>
        <begin position="384"/>
        <end position="412"/>
    </location>
</feature>
<dbReference type="PROSITE" id="PS50158">
    <property type="entry name" value="ZF_CCHC"/>
    <property type="match status" value="1"/>
</dbReference>
<proteinExistence type="predicted"/>
<dbReference type="GO" id="GO:0003676">
    <property type="term" value="F:nucleic acid binding"/>
    <property type="evidence" value="ECO:0007669"/>
    <property type="project" value="InterPro"/>
</dbReference>
<dbReference type="RefSeq" id="XP_024888710.1">
    <property type="nucleotide sequence ID" value="XM_025032942.1"/>
</dbReference>
<evidence type="ECO:0000313" key="5">
    <source>
        <dbReference type="RefSeq" id="XP_024888710.1"/>
    </source>
</evidence>
<feature type="non-terminal residue" evidence="5">
    <location>
        <position position="748"/>
    </location>
</feature>
<dbReference type="AlphaFoldDB" id="A0A6J1R7A7"/>
<dbReference type="Proteomes" id="UP000504618">
    <property type="component" value="Unplaced"/>
</dbReference>
<evidence type="ECO:0000256" key="1">
    <source>
        <dbReference type="PROSITE-ProRule" id="PRU00047"/>
    </source>
</evidence>
<dbReference type="Pfam" id="PF18701">
    <property type="entry name" value="DUF5641"/>
    <property type="match status" value="1"/>
</dbReference>
<accession>A0A6J1R7A7</accession>
<evidence type="ECO:0000313" key="4">
    <source>
        <dbReference type="Proteomes" id="UP000504618"/>
    </source>
</evidence>
<dbReference type="InterPro" id="IPR001878">
    <property type="entry name" value="Znf_CCHC"/>
</dbReference>
<dbReference type="CDD" id="cd00303">
    <property type="entry name" value="retropepsin_like"/>
    <property type="match status" value="1"/>
</dbReference>
<dbReference type="InterPro" id="IPR005312">
    <property type="entry name" value="DUF1759"/>
</dbReference>
<keyword evidence="1" id="KW-0863">Zinc-finger</keyword>
<dbReference type="InterPro" id="IPR021109">
    <property type="entry name" value="Peptidase_aspartic_dom_sf"/>
</dbReference>
<dbReference type="GO" id="GO:0008270">
    <property type="term" value="F:zinc ion binding"/>
    <property type="evidence" value="ECO:0007669"/>
    <property type="project" value="UniProtKB-KW"/>
</dbReference>
<dbReference type="GeneID" id="112465411"/>
<keyword evidence="4" id="KW-1185">Reference proteome</keyword>
<sequence>MGRGHITRRELCIQRMREIHELSMLAVDNVAQRPNFLVRYPTVAGLIKDFEAAHLKIIQDASDEEFTAEDAIRKEFDTIRFGVIGRYEKFVGADRAAAAAAQVPVQTSSIRLPKISLPEFSGDLALWPSFIALFNVSIHENRSISSMEKYQYLVASLKGEALNVVKNLPLSADNYAIAYDALISRYQNKRNLADYHVDLMLNAKPLKLESAAPLRTLLDTFTENTRALNLLGFPTDYWDYLLLKFLLEKLPRSLREKFESEHRAEEIPKYAQLTKFLSDHCRVLASVSGPTKMSIESQSSSVKNSASASSLATQTAECPVCEEQHLVFKCPRFLKLSPRERHSTTKTANLCFNCLRAGHGANNCTSTGTCRSCQARHHTLLHFGRNSGPADTPADTGAFSESTVDGSSSPQNNEPLVTMASVAKSSSTVLLSTVQAEALDVHGNPFPVRILLDSASQLNFISENCMKKGGFKRTKCRTVVLAVSDTKAAATRGSTSLVIQVQGNGNTRVPIEATILPRISAQLPSRQVKQRAWKHIEGLKLADPQYHRPGPVDILIGADIFASLIRDGRRVGRKEDIGSLRRNQSCSRPLRKLAPFLDGREVLRVGGRHTHSAISYKAKHPALLFNRHRLTELIAERTHRLHLYPGRQASHYILAQNFWILVEAILNSRPLCPTSSDPSDLGVLSPGHFLTLEPLVAVPHPDLNPVPTHRLDRWQMVQHMHQQFWRGWHDEYPHTLQQRPKWLQSAPT</sequence>
<evidence type="ECO:0000259" key="3">
    <source>
        <dbReference type="PROSITE" id="PS50158"/>
    </source>
</evidence>